<organism evidence="2 3">
    <name type="scientific">Klebsormidium nitens</name>
    <name type="common">Green alga</name>
    <name type="synonym">Ulothrix nitens</name>
    <dbReference type="NCBI Taxonomy" id="105231"/>
    <lineage>
        <taxon>Eukaryota</taxon>
        <taxon>Viridiplantae</taxon>
        <taxon>Streptophyta</taxon>
        <taxon>Klebsormidiophyceae</taxon>
        <taxon>Klebsormidiales</taxon>
        <taxon>Klebsormidiaceae</taxon>
        <taxon>Klebsormidium</taxon>
    </lineage>
</organism>
<evidence type="ECO:0000313" key="3">
    <source>
        <dbReference type="Proteomes" id="UP000054558"/>
    </source>
</evidence>
<evidence type="ECO:0000313" key="2">
    <source>
        <dbReference type="EMBL" id="GAQ86533.1"/>
    </source>
</evidence>
<feature type="chain" id="PRO_5013208660" evidence="1">
    <location>
        <begin position="22"/>
        <end position="176"/>
    </location>
</feature>
<name>A0A1Y1I7M2_KLENI</name>
<gene>
    <name evidence="2" type="ORF">KFL_002950050</name>
</gene>
<proteinExistence type="predicted"/>
<dbReference type="EMBL" id="DF237244">
    <property type="protein sequence ID" value="GAQ86533.1"/>
    <property type="molecule type" value="Genomic_DNA"/>
</dbReference>
<keyword evidence="1" id="KW-0732">Signal</keyword>
<sequence length="176" mass="18338">MASRACLMVVLSAALMSLVQGQGYYIPASNLNIAPSPLTPFLNLSGFIYVPGPSQAPTIPVPVQQGLLACGSPSSDSACGLSTTVQAFCSAACGIQYDAFVNCTQIVYSNNNYPAPNVTDASRQAELRKQFCAQHPTINTTLSDVPINVSGGLRASPTWELLVLVGTLVAALCLLS</sequence>
<accession>A0A1Y1I7M2</accession>
<feature type="signal peptide" evidence="1">
    <location>
        <begin position="1"/>
        <end position="21"/>
    </location>
</feature>
<dbReference type="AlphaFoldDB" id="A0A1Y1I7M2"/>
<protein>
    <submittedName>
        <fullName evidence="2">Uncharacterized protein</fullName>
    </submittedName>
</protein>
<evidence type="ECO:0000256" key="1">
    <source>
        <dbReference type="SAM" id="SignalP"/>
    </source>
</evidence>
<reference evidence="2 3" key="1">
    <citation type="journal article" date="2014" name="Nat. Commun.">
        <title>Klebsormidium flaccidum genome reveals primary factors for plant terrestrial adaptation.</title>
        <authorList>
            <person name="Hori K."/>
            <person name="Maruyama F."/>
            <person name="Fujisawa T."/>
            <person name="Togashi T."/>
            <person name="Yamamoto N."/>
            <person name="Seo M."/>
            <person name="Sato S."/>
            <person name="Yamada T."/>
            <person name="Mori H."/>
            <person name="Tajima N."/>
            <person name="Moriyama T."/>
            <person name="Ikeuchi M."/>
            <person name="Watanabe M."/>
            <person name="Wada H."/>
            <person name="Kobayashi K."/>
            <person name="Saito M."/>
            <person name="Masuda T."/>
            <person name="Sasaki-Sekimoto Y."/>
            <person name="Mashiguchi K."/>
            <person name="Awai K."/>
            <person name="Shimojima M."/>
            <person name="Masuda S."/>
            <person name="Iwai M."/>
            <person name="Nobusawa T."/>
            <person name="Narise T."/>
            <person name="Kondo S."/>
            <person name="Saito H."/>
            <person name="Sato R."/>
            <person name="Murakawa M."/>
            <person name="Ihara Y."/>
            <person name="Oshima-Yamada Y."/>
            <person name="Ohtaka K."/>
            <person name="Satoh M."/>
            <person name="Sonobe K."/>
            <person name="Ishii M."/>
            <person name="Ohtani R."/>
            <person name="Kanamori-Sato M."/>
            <person name="Honoki R."/>
            <person name="Miyazaki D."/>
            <person name="Mochizuki H."/>
            <person name="Umetsu J."/>
            <person name="Higashi K."/>
            <person name="Shibata D."/>
            <person name="Kamiya Y."/>
            <person name="Sato N."/>
            <person name="Nakamura Y."/>
            <person name="Tabata S."/>
            <person name="Ida S."/>
            <person name="Kurokawa K."/>
            <person name="Ohta H."/>
        </authorList>
    </citation>
    <scope>NUCLEOTIDE SEQUENCE [LARGE SCALE GENOMIC DNA]</scope>
    <source>
        <strain evidence="2 3">NIES-2285</strain>
    </source>
</reference>
<dbReference type="Proteomes" id="UP000054558">
    <property type="component" value="Unassembled WGS sequence"/>
</dbReference>
<keyword evidence="3" id="KW-1185">Reference proteome</keyword>